<evidence type="ECO:0000313" key="2">
    <source>
        <dbReference type="Proteomes" id="UP000252586"/>
    </source>
</evidence>
<keyword evidence="2" id="KW-1185">Reference proteome</keyword>
<dbReference type="STRING" id="1210090.GCA_001613185_02053"/>
<gene>
    <name evidence="1" type="ORF">DFR74_107104</name>
</gene>
<protein>
    <submittedName>
        <fullName evidence="1">Uncharacterized protein</fullName>
    </submittedName>
</protein>
<name>A0A366DHF6_9NOCA</name>
<sequence length="52" mass="5167">MATAPPRRKLAVTDVSDLAGRAVCGVAPVEAQHGTDPVASCVLPAVRAAGRG</sequence>
<accession>A0A366DHF6</accession>
<proteinExistence type="predicted"/>
<dbReference type="AlphaFoldDB" id="A0A366DHF6"/>
<evidence type="ECO:0000313" key="1">
    <source>
        <dbReference type="EMBL" id="RBO89426.1"/>
    </source>
</evidence>
<organism evidence="1 2">
    <name type="scientific">Nocardia puris</name>
    <dbReference type="NCBI Taxonomy" id="208602"/>
    <lineage>
        <taxon>Bacteria</taxon>
        <taxon>Bacillati</taxon>
        <taxon>Actinomycetota</taxon>
        <taxon>Actinomycetes</taxon>
        <taxon>Mycobacteriales</taxon>
        <taxon>Nocardiaceae</taxon>
        <taxon>Nocardia</taxon>
    </lineage>
</organism>
<comment type="caution">
    <text evidence="1">The sequence shown here is derived from an EMBL/GenBank/DDBJ whole genome shotgun (WGS) entry which is preliminary data.</text>
</comment>
<reference evidence="1 2" key="1">
    <citation type="submission" date="2018-06" db="EMBL/GenBank/DDBJ databases">
        <title>Genomic Encyclopedia of Type Strains, Phase IV (KMG-IV): sequencing the most valuable type-strain genomes for metagenomic binning, comparative biology and taxonomic classification.</title>
        <authorList>
            <person name="Goeker M."/>
        </authorList>
    </citation>
    <scope>NUCLEOTIDE SEQUENCE [LARGE SCALE GENOMIC DNA]</scope>
    <source>
        <strain evidence="1 2">DSM 44599</strain>
    </source>
</reference>
<dbReference type="EMBL" id="QNRE01000007">
    <property type="protein sequence ID" value="RBO89426.1"/>
    <property type="molecule type" value="Genomic_DNA"/>
</dbReference>
<dbReference type="Proteomes" id="UP000252586">
    <property type="component" value="Unassembled WGS sequence"/>
</dbReference>
<dbReference type="RefSeq" id="WP_157115814.1">
    <property type="nucleotide sequence ID" value="NZ_CP107943.1"/>
</dbReference>